<dbReference type="OMA" id="APYQNYT"/>
<feature type="compositionally biased region" description="Low complexity" evidence="1">
    <location>
        <begin position="39"/>
        <end position="58"/>
    </location>
</feature>
<evidence type="ECO:0000313" key="3">
    <source>
        <dbReference type="Proteomes" id="UP000001861"/>
    </source>
</evidence>
<protein>
    <submittedName>
        <fullName evidence="2">Uncharacterized protein</fullName>
    </submittedName>
</protein>
<proteinExistence type="predicted"/>
<accession>A8NUH3</accession>
<keyword evidence="3" id="KW-1185">Reference proteome</keyword>
<dbReference type="RefSeq" id="XP_001836458.2">
    <property type="nucleotide sequence ID" value="XM_001836406.2"/>
</dbReference>
<gene>
    <name evidence="2" type="ORF">CC1G_07105</name>
</gene>
<dbReference type="VEuPathDB" id="FungiDB:CC1G_07105"/>
<dbReference type="Proteomes" id="UP000001861">
    <property type="component" value="Unassembled WGS sequence"/>
</dbReference>
<feature type="region of interest" description="Disordered" evidence="1">
    <location>
        <begin position="155"/>
        <end position="210"/>
    </location>
</feature>
<dbReference type="GeneID" id="6013001"/>
<dbReference type="InParanoid" id="A8NUH3"/>
<sequence length="210" mass="21774">MSAVLRPVARVSQRLSTSRSASAVGAVRAFHSPFTVLDNSPLTSPPSSSSNANIPNTSHYEKHYDTDHGSFASLNGYRTYVVSQPDTGSKYYQVPAGAYPTSAPYVQFTATEAPQYSMNDISSTAAELLAHPITRSAPQNPSGVGASSAIREGVAPGAMGKMGGSHGGLGMMDKAGTTPGKLADRNPQPDGPAAAKFSKAGVGSAWKMRI</sequence>
<dbReference type="EMBL" id="AACS02000004">
    <property type="protein sequence ID" value="EAU85411.2"/>
    <property type="molecule type" value="Genomic_DNA"/>
</dbReference>
<dbReference type="HOGENOM" id="CLU_083385_0_0_1"/>
<name>A8NUH3_COPC7</name>
<reference evidence="2 3" key="1">
    <citation type="journal article" date="2010" name="Proc. Natl. Acad. Sci. U.S.A.">
        <title>Insights into evolution of multicellular fungi from the assembled chromosomes of the mushroom Coprinopsis cinerea (Coprinus cinereus).</title>
        <authorList>
            <person name="Stajich J.E."/>
            <person name="Wilke S.K."/>
            <person name="Ahren D."/>
            <person name="Au C.H."/>
            <person name="Birren B.W."/>
            <person name="Borodovsky M."/>
            <person name="Burns C."/>
            <person name="Canback B."/>
            <person name="Casselton L.A."/>
            <person name="Cheng C.K."/>
            <person name="Deng J."/>
            <person name="Dietrich F.S."/>
            <person name="Fargo D.C."/>
            <person name="Farman M.L."/>
            <person name="Gathman A.C."/>
            <person name="Goldberg J."/>
            <person name="Guigo R."/>
            <person name="Hoegger P.J."/>
            <person name="Hooker J.B."/>
            <person name="Huggins A."/>
            <person name="James T.Y."/>
            <person name="Kamada T."/>
            <person name="Kilaru S."/>
            <person name="Kodira C."/>
            <person name="Kues U."/>
            <person name="Kupfer D."/>
            <person name="Kwan H.S."/>
            <person name="Lomsadze A."/>
            <person name="Li W."/>
            <person name="Lilly W.W."/>
            <person name="Ma L.J."/>
            <person name="Mackey A.J."/>
            <person name="Manning G."/>
            <person name="Martin F."/>
            <person name="Muraguchi H."/>
            <person name="Natvig D.O."/>
            <person name="Palmerini H."/>
            <person name="Ramesh M.A."/>
            <person name="Rehmeyer C.J."/>
            <person name="Roe B.A."/>
            <person name="Shenoy N."/>
            <person name="Stanke M."/>
            <person name="Ter-Hovhannisyan V."/>
            <person name="Tunlid A."/>
            <person name="Velagapudi R."/>
            <person name="Vision T.J."/>
            <person name="Zeng Q."/>
            <person name="Zolan M.E."/>
            <person name="Pukkila P.J."/>
        </authorList>
    </citation>
    <scope>NUCLEOTIDE SEQUENCE [LARGE SCALE GENOMIC DNA]</scope>
    <source>
        <strain evidence="3">Okayama-7 / 130 / ATCC MYA-4618 / FGSC 9003</strain>
    </source>
</reference>
<evidence type="ECO:0000256" key="1">
    <source>
        <dbReference type="SAM" id="MobiDB-lite"/>
    </source>
</evidence>
<feature type="compositionally biased region" description="Gly residues" evidence="1">
    <location>
        <begin position="160"/>
        <end position="170"/>
    </location>
</feature>
<dbReference type="STRING" id="240176.A8NUH3"/>
<comment type="caution">
    <text evidence="2">The sequence shown here is derived from an EMBL/GenBank/DDBJ whole genome shotgun (WGS) entry which is preliminary data.</text>
</comment>
<organism evidence="2 3">
    <name type="scientific">Coprinopsis cinerea (strain Okayama-7 / 130 / ATCC MYA-4618 / FGSC 9003)</name>
    <name type="common">Inky cap fungus</name>
    <name type="synonym">Hormographiella aspergillata</name>
    <dbReference type="NCBI Taxonomy" id="240176"/>
    <lineage>
        <taxon>Eukaryota</taxon>
        <taxon>Fungi</taxon>
        <taxon>Dikarya</taxon>
        <taxon>Basidiomycota</taxon>
        <taxon>Agaricomycotina</taxon>
        <taxon>Agaricomycetes</taxon>
        <taxon>Agaricomycetidae</taxon>
        <taxon>Agaricales</taxon>
        <taxon>Agaricineae</taxon>
        <taxon>Psathyrellaceae</taxon>
        <taxon>Coprinopsis</taxon>
    </lineage>
</organism>
<dbReference type="KEGG" id="cci:CC1G_07105"/>
<dbReference type="AlphaFoldDB" id="A8NUH3"/>
<dbReference type="OrthoDB" id="3355886at2759"/>
<feature type="region of interest" description="Disordered" evidence="1">
    <location>
        <begin position="38"/>
        <end position="62"/>
    </location>
</feature>
<evidence type="ECO:0000313" key="2">
    <source>
        <dbReference type="EMBL" id="EAU85411.2"/>
    </source>
</evidence>
<dbReference type="eggNOG" id="ENOG502RCBV">
    <property type="taxonomic scope" value="Eukaryota"/>
</dbReference>